<dbReference type="PANTHER" id="PTHR32246:SF64">
    <property type="entry name" value="C2 DOMAIN PROTEIN"/>
    <property type="match status" value="1"/>
</dbReference>
<reference evidence="2 3" key="1">
    <citation type="journal article" date="2023" name="Life. Sci Alliance">
        <title>Evolutionary insights into 3D genome organization and epigenetic landscape of Vigna mungo.</title>
        <authorList>
            <person name="Junaid A."/>
            <person name="Singh B."/>
            <person name="Bhatia S."/>
        </authorList>
    </citation>
    <scope>NUCLEOTIDE SEQUENCE [LARGE SCALE GENOMIC DNA]</scope>
    <source>
        <strain evidence="2">Urdbean</strain>
    </source>
</reference>
<feature type="domain" description="C2" evidence="1">
    <location>
        <begin position="1"/>
        <end position="106"/>
    </location>
</feature>
<organism evidence="2 3">
    <name type="scientific">Vigna mungo</name>
    <name type="common">Black gram</name>
    <name type="synonym">Phaseolus mungo</name>
    <dbReference type="NCBI Taxonomy" id="3915"/>
    <lineage>
        <taxon>Eukaryota</taxon>
        <taxon>Viridiplantae</taxon>
        <taxon>Streptophyta</taxon>
        <taxon>Embryophyta</taxon>
        <taxon>Tracheophyta</taxon>
        <taxon>Spermatophyta</taxon>
        <taxon>Magnoliopsida</taxon>
        <taxon>eudicotyledons</taxon>
        <taxon>Gunneridae</taxon>
        <taxon>Pentapetalae</taxon>
        <taxon>rosids</taxon>
        <taxon>fabids</taxon>
        <taxon>Fabales</taxon>
        <taxon>Fabaceae</taxon>
        <taxon>Papilionoideae</taxon>
        <taxon>50 kb inversion clade</taxon>
        <taxon>NPAAA clade</taxon>
        <taxon>indigoferoid/millettioid clade</taxon>
        <taxon>Phaseoleae</taxon>
        <taxon>Vigna</taxon>
    </lineage>
</organism>
<dbReference type="Gene3D" id="2.60.40.150">
    <property type="entry name" value="C2 domain"/>
    <property type="match status" value="1"/>
</dbReference>
<gene>
    <name evidence="2" type="ORF">V8G54_009078</name>
</gene>
<evidence type="ECO:0000259" key="1">
    <source>
        <dbReference type="PROSITE" id="PS50004"/>
    </source>
</evidence>
<protein>
    <recommendedName>
        <fullName evidence="1">C2 domain-containing protein</fullName>
    </recommendedName>
</protein>
<dbReference type="InterPro" id="IPR035892">
    <property type="entry name" value="C2_domain_sf"/>
</dbReference>
<keyword evidence="3" id="KW-1185">Reference proteome</keyword>
<dbReference type="InterPro" id="IPR000008">
    <property type="entry name" value="C2_dom"/>
</dbReference>
<dbReference type="AlphaFoldDB" id="A0AAQ3S537"/>
<proteinExistence type="predicted"/>
<name>A0AAQ3S537_VIGMU</name>
<dbReference type="SUPFAM" id="SSF49562">
    <property type="entry name" value="C2 domain (Calcium/lipid-binding domain, CaLB)"/>
    <property type="match status" value="1"/>
</dbReference>
<dbReference type="Proteomes" id="UP001374535">
    <property type="component" value="Chromosome 3"/>
</dbReference>
<dbReference type="SMART" id="SM00239">
    <property type="entry name" value="C2"/>
    <property type="match status" value="1"/>
</dbReference>
<dbReference type="PANTHER" id="PTHR32246">
    <property type="entry name" value="INGRESSION PROTEIN FIC1"/>
    <property type="match status" value="1"/>
</dbReference>
<dbReference type="EMBL" id="CP144698">
    <property type="protein sequence ID" value="WVZ16096.1"/>
    <property type="molecule type" value="Genomic_DNA"/>
</dbReference>
<evidence type="ECO:0000313" key="2">
    <source>
        <dbReference type="EMBL" id="WVZ16096.1"/>
    </source>
</evidence>
<sequence length="180" mass="20110">MEAKQQKLTLEITVMSGENISVDRNSAAEMYVVVRAESLKCCRTKMKNGDDGVHAWNEKLLLEVPSYARSVTFEVQCKKYKGFRPVGVARIALSGLLFAKNDNIVLSESVSQMFCYGLRSWDGRRNGVLHFSVKVVDNLSAETKQEKDVKMANCRGIENEVNKSSDAGIPVNWCTNQIVV</sequence>
<accession>A0AAQ3S537</accession>
<dbReference type="PROSITE" id="PS50004">
    <property type="entry name" value="C2"/>
    <property type="match status" value="1"/>
</dbReference>
<evidence type="ECO:0000313" key="3">
    <source>
        <dbReference type="Proteomes" id="UP001374535"/>
    </source>
</evidence>